<sequence>MIAMQSRTRDNTKQVLAKAKKGSIKSLGHAGATIRLTAKRSIRRRKKASAEGKPPSTRKGQLRGAIMYAVEKQNDLVAIGPEHTKVGKSASAHEHGGRYKRQRYPKRPFMGPALETTKERLPRKWAGSVKAH</sequence>
<dbReference type="KEGG" id="bvo:Pan97_39420"/>
<feature type="region of interest" description="Disordered" evidence="1">
    <location>
        <begin position="82"/>
        <end position="132"/>
    </location>
</feature>
<dbReference type="EMBL" id="CP036289">
    <property type="protein sequence ID" value="QDU76885.1"/>
    <property type="molecule type" value="Genomic_DNA"/>
</dbReference>
<dbReference type="Proteomes" id="UP000318626">
    <property type="component" value="Chromosome"/>
</dbReference>
<accession>A0A518CCD6</accession>
<keyword evidence="3" id="KW-1185">Reference proteome</keyword>
<proteinExistence type="predicted"/>
<feature type="compositionally biased region" description="Basic residues" evidence="1">
    <location>
        <begin position="37"/>
        <end position="47"/>
    </location>
</feature>
<protein>
    <recommendedName>
        <fullName evidence="4">Phage protein, HK97 gp10 family</fullName>
    </recommendedName>
</protein>
<evidence type="ECO:0008006" key="4">
    <source>
        <dbReference type="Google" id="ProtNLM"/>
    </source>
</evidence>
<organism evidence="2 3">
    <name type="scientific">Bremerella volcania</name>
    <dbReference type="NCBI Taxonomy" id="2527984"/>
    <lineage>
        <taxon>Bacteria</taxon>
        <taxon>Pseudomonadati</taxon>
        <taxon>Planctomycetota</taxon>
        <taxon>Planctomycetia</taxon>
        <taxon>Pirellulales</taxon>
        <taxon>Pirellulaceae</taxon>
        <taxon>Bremerella</taxon>
    </lineage>
</organism>
<reference evidence="3" key="1">
    <citation type="submission" date="2019-02" db="EMBL/GenBank/DDBJ databases">
        <title>Deep-cultivation of Planctomycetes and their phenomic and genomic characterization uncovers novel biology.</title>
        <authorList>
            <person name="Wiegand S."/>
            <person name="Jogler M."/>
            <person name="Boedeker C."/>
            <person name="Pinto D."/>
            <person name="Vollmers J."/>
            <person name="Rivas-Marin E."/>
            <person name="Kohn T."/>
            <person name="Peeters S.H."/>
            <person name="Heuer A."/>
            <person name="Rast P."/>
            <person name="Oberbeckmann S."/>
            <person name="Bunk B."/>
            <person name="Jeske O."/>
            <person name="Meyerdierks A."/>
            <person name="Storesund J.E."/>
            <person name="Kallscheuer N."/>
            <person name="Luecker S."/>
            <person name="Lage O.M."/>
            <person name="Pohl T."/>
            <person name="Merkel B.J."/>
            <person name="Hornburger P."/>
            <person name="Mueller R.-W."/>
            <person name="Bruemmer F."/>
            <person name="Labrenz M."/>
            <person name="Spormann A.M."/>
            <person name="Op den Camp H."/>
            <person name="Overmann J."/>
            <person name="Amann R."/>
            <person name="Jetten M.S.M."/>
            <person name="Mascher T."/>
            <person name="Medema M.H."/>
            <person name="Devos D.P."/>
            <person name="Kaster A.-K."/>
            <person name="Ovreas L."/>
            <person name="Rohde M."/>
            <person name="Galperin M.Y."/>
            <person name="Jogler C."/>
        </authorList>
    </citation>
    <scope>NUCLEOTIDE SEQUENCE [LARGE SCALE GENOMIC DNA]</scope>
    <source>
        <strain evidence="3">Pan97</strain>
    </source>
</reference>
<evidence type="ECO:0000256" key="1">
    <source>
        <dbReference type="SAM" id="MobiDB-lite"/>
    </source>
</evidence>
<evidence type="ECO:0000313" key="3">
    <source>
        <dbReference type="Proteomes" id="UP000318626"/>
    </source>
</evidence>
<feature type="region of interest" description="Disordered" evidence="1">
    <location>
        <begin position="1"/>
        <end position="64"/>
    </location>
</feature>
<name>A0A518CCD6_9BACT</name>
<evidence type="ECO:0000313" key="2">
    <source>
        <dbReference type="EMBL" id="QDU76885.1"/>
    </source>
</evidence>
<dbReference type="AlphaFoldDB" id="A0A518CCD6"/>
<gene>
    <name evidence="2" type="ORF">Pan97_39420</name>
</gene>